<organism evidence="1 2">
    <name type="scientific">Port-miou virus</name>
    <dbReference type="NCBI Taxonomy" id="1733873"/>
    <lineage>
        <taxon>Viruses</taxon>
        <taxon>Varidnaviria</taxon>
        <taxon>Bamfordvirae</taxon>
        <taxon>Nucleocytoviricota</taxon>
        <taxon>Megaviricetes</taxon>
        <taxon>Pimascovirales</taxon>
        <taxon>Pimascovirales incertae sedis</taxon>
        <taxon>Marseilleviridae</taxon>
        <taxon>Losannavirus</taxon>
        <taxon>Losannavirus lausannense</taxon>
        <taxon>Lausannevirus</taxon>
    </lineage>
</organism>
<evidence type="ECO:0000313" key="2">
    <source>
        <dbReference type="Proteomes" id="UP000319438"/>
    </source>
</evidence>
<gene>
    <name evidence="1" type="ORF">PMV_380</name>
</gene>
<sequence>MYCLLSEERPEDPEKILTSRDVIWSGIYDLNVGQKRPRVEPGNVNPFALPHNIKDLYVSGAATSKDWVSMVQGPNGVPQLYDETLPGVYCPACKGRSCRGKGHCNMWDKLLDVQGRPMEPGDWYKQWGPYDTMNPVNSRVKNCMMSYAPCSVVSKVKDYQISQGSYPFSKKNVKSIDERYLALENNAKEHAVDVGISLSQTQPAPILFRLEPGRRADLGVNPYGYPPQFIWLYDPETGRVLNAPAHVIKYPINSISINRGVSGLWWMKDFHLPGI</sequence>
<proteinExistence type="predicted"/>
<dbReference type="EMBL" id="KT428292">
    <property type="protein sequence ID" value="ALH07078.1"/>
    <property type="molecule type" value="Genomic_DNA"/>
</dbReference>
<dbReference type="Proteomes" id="UP000319438">
    <property type="component" value="Segment"/>
</dbReference>
<accession>A0A0N9PI24</accession>
<name>A0A0N9PI24_9VIRU</name>
<reference evidence="1" key="1">
    <citation type="journal article" date="2015" name="Genome Announc.">
        <title>Complete Genome Sequence of a New Member of the Marseilleviridae Recovered from the Brackish Submarine Spring in the Cassis Port-Miou Calanque, France.</title>
        <authorList>
            <person name="Doutre G."/>
            <person name="Arfib B."/>
            <person name="Rochette P."/>
            <person name="Claverie J.M."/>
            <person name="Bonin P."/>
            <person name="Abergel C."/>
        </authorList>
    </citation>
    <scope>NUCLEOTIDE SEQUENCE [LARGE SCALE GENOMIC DNA]</scope>
    <source>
        <strain evidence="1">1</strain>
    </source>
</reference>
<protein>
    <submittedName>
        <fullName evidence="1">Uncharacterized protein</fullName>
    </submittedName>
</protein>
<evidence type="ECO:0000313" key="1">
    <source>
        <dbReference type="EMBL" id="ALH07078.1"/>
    </source>
</evidence>